<evidence type="ECO:0000259" key="11">
    <source>
        <dbReference type="Pfam" id="PF01052"/>
    </source>
</evidence>
<proteinExistence type="inferred from homology"/>
<keyword evidence="6" id="KW-0145">Chemotaxis</keyword>
<dbReference type="InterPro" id="IPR001689">
    <property type="entry name" value="Flag_FliM"/>
</dbReference>
<comment type="caution">
    <text evidence="12">The sequence shown here is derived from an EMBL/GenBank/DDBJ whole genome shotgun (WGS) entry which is preliminary data.</text>
</comment>
<dbReference type="InterPro" id="IPR028976">
    <property type="entry name" value="CheC-like_sf"/>
</dbReference>
<dbReference type="NCBIfam" id="TIGR01397">
    <property type="entry name" value="fliM_switch"/>
    <property type="match status" value="1"/>
</dbReference>
<dbReference type="InterPro" id="IPR001543">
    <property type="entry name" value="FliN-like_C"/>
</dbReference>
<evidence type="ECO:0000313" key="13">
    <source>
        <dbReference type="Proteomes" id="UP001519289"/>
    </source>
</evidence>
<dbReference type="Gene3D" id="2.30.330.10">
    <property type="entry name" value="SpoA-like"/>
    <property type="match status" value="1"/>
</dbReference>
<dbReference type="Pfam" id="PF02154">
    <property type="entry name" value="FliM"/>
    <property type="match status" value="1"/>
</dbReference>
<evidence type="ECO:0000256" key="7">
    <source>
        <dbReference type="ARBA" id="ARBA00022779"/>
    </source>
</evidence>
<evidence type="ECO:0000256" key="6">
    <source>
        <dbReference type="ARBA" id="ARBA00022500"/>
    </source>
</evidence>
<dbReference type="Proteomes" id="UP001519289">
    <property type="component" value="Unassembled WGS sequence"/>
</dbReference>
<evidence type="ECO:0000256" key="4">
    <source>
        <dbReference type="ARBA" id="ARBA00021898"/>
    </source>
</evidence>
<keyword evidence="12" id="KW-0282">Flagellum</keyword>
<dbReference type="PRINTS" id="PR00955">
    <property type="entry name" value="FLGMOTORFLIM"/>
</dbReference>
<keyword evidence="5" id="KW-1003">Cell membrane</keyword>
<keyword evidence="7" id="KW-0283">Flagellar rotation</keyword>
<dbReference type="InterPro" id="IPR036429">
    <property type="entry name" value="SpoA-like_sf"/>
</dbReference>
<evidence type="ECO:0000256" key="9">
    <source>
        <dbReference type="ARBA" id="ARBA00023143"/>
    </source>
</evidence>
<keyword evidence="8" id="KW-0472">Membrane</keyword>
<evidence type="ECO:0000313" key="12">
    <source>
        <dbReference type="EMBL" id="MBP2016987.1"/>
    </source>
</evidence>
<evidence type="ECO:0000256" key="10">
    <source>
        <dbReference type="NCBIfam" id="TIGR01397"/>
    </source>
</evidence>
<feature type="domain" description="Flagellar motor switch protein FliN-like C-terminal" evidence="11">
    <location>
        <begin position="197"/>
        <end position="265"/>
    </location>
</feature>
<evidence type="ECO:0000256" key="2">
    <source>
        <dbReference type="ARBA" id="ARBA00004202"/>
    </source>
</evidence>
<comment type="similarity">
    <text evidence="3">Belongs to the FliM family.</text>
</comment>
<organism evidence="12 13">
    <name type="scientific">Symbiobacterium terraclitae</name>
    <dbReference type="NCBI Taxonomy" id="557451"/>
    <lineage>
        <taxon>Bacteria</taxon>
        <taxon>Bacillati</taxon>
        <taxon>Bacillota</taxon>
        <taxon>Clostridia</taxon>
        <taxon>Eubacteriales</taxon>
        <taxon>Symbiobacteriaceae</taxon>
        <taxon>Symbiobacterium</taxon>
    </lineage>
</organism>
<dbReference type="Gene3D" id="3.40.1550.10">
    <property type="entry name" value="CheC-like"/>
    <property type="match status" value="1"/>
</dbReference>
<dbReference type="PANTHER" id="PTHR30034">
    <property type="entry name" value="FLAGELLAR MOTOR SWITCH PROTEIN FLIM"/>
    <property type="match status" value="1"/>
</dbReference>
<accession>A0ABS4JN76</accession>
<reference evidence="12 13" key="1">
    <citation type="submission" date="2021-03" db="EMBL/GenBank/DDBJ databases">
        <title>Genomic Encyclopedia of Type Strains, Phase IV (KMG-IV): sequencing the most valuable type-strain genomes for metagenomic binning, comparative biology and taxonomic classification.</title>
        <authorList>
            <person name="Goeker M."/>
        </authorList>
    </citation>
    <scope>NUCLEOTIDE SEQUENCE [LARGE SCALE GENOMIC DNA]</scope>
    <source>
        <strain evidence="12 13">DSM 27138</strain>
    </source>
</reference>
<evidence type="ECO:0000256" key="1">
    <source>
        <dbReference type="ARBA" id="ARBA00004117"/>
    </source>
</evidence>
<dbReference type="Pfam" id="PF01052">
    <property type="entry name" value="FliMN_C"/>
    <property type="match status" value="1"/>
</dbReference>
<gene>
    <name evidence="12" type="ORF">J2Z79_000361</name>
</gene>
<dbReference type="PANTHER" id="PTHR30034:SF6">
    <property type="entry name" value="YOP PROTEINS TRANSLOCATION PROTEIN Q"/>
    <property type="match status" value="1"/>
</dbReference>
<dbReference type="EMBL" id="JAGGLG010000002">
    <property type="protein sequence ID" value="MBP2016987.1"/>
    <property type="molecule type" value="Genomic_DNA"/>
</dbReference>
<keyword evidence="9" id="KW-0975">Bacterial flagellum</keyword>
<dbReference type="SUPFAM" id="SSF101801">
    <property type="entry name" value="Surface presentation of antigens (SPOA)"/>
    <property type="match status" value="1"/>
</dbReference>
<name>A0ABS4JN76_9FIRM</name>
<sequence length="268" mass="29416">MLVHENLARLLQSYLSAGLRSWVQINVRSTNQFTYSEFTQLLPNPTITLSFKINPLPGICLLEISHNVAFAIVERVFGGPGSDAQPQRELTEIELGIIQRVVRDTFGPMKEAWRNVAEIDPSIEAVETNPVFIQTGGPTEVVAAITLAVEIGEHLGHMTYAYPYSTVEPVLSRLSPQSWLADAKHMSPSEEDSLRRAVQGAPLPLTTLLGKTRIRLGEFLALGVGDLVRLNTRVGSELPVFVGNKLVFHGKPGVVGDRMAVQITRRGT</sequence>
<dbReference type="SUPFAM" id="SSF103039">
    <property type="entry name" value="CheC-like"/>
    <property type="match status" value="1"/>
</dbReference>
<dbReference type="CDD" id="cd17908">
    <property type="entry name" value="FliM"/>
    <property type="match status" value="1"/>
</dbReference>
<keyword evidence="12" id="KW-0966">Cell projection</keyword>
<keyword evidence="12" id="KW-0969">Cilium</keyword>
<comment type="subcellular location">
    <subcellularLocation>
        <location evidence="1">Bacterial flagellum basal body</location>
    </subcellularLocation>
    <subcellularLocation>
        <location evidence="2">Cell membrane</location>
        <topology evidence="2">Peripheral membrane protein</topology>
    </subcellularLocation>
</comment>
<evidence type="ECO:0000256" key="5">
    <source>
        <dbReference type="ARBA" id="ARBA00022475"/>
    </source>
</evidence>
<keyword evidence="13" id="KW-1185">Reference proteome</keyword>
<evidence type="ECO:0000256" key="8">
    <source>
        <dbReference type="ARBA" id="ARBA00023136"/>
    </source>
</evidence>
<evidence type="ECO:0000256" key="3">
    <source>
        <dbReference type="ARBA" id="ARBA00011049"/>
    </source>
</evidence>
<protein>
    <recommendedName>
        <fullName evidence="4 10">Flagellar motor switch protein FliM</fullName>
    </recommendedName>
</protein>